<dbReference type="InterPro" id="IPR013637">
    <property type="entry name" value="Lys_sp_deMease-like_dom"/>
</dbReference>
<protein>
    <recommendedName>
        <fullName evidence="2">Lysine-specific demethylase-like domain-containing protein</fullName>
    </recommendedName>
</protein>
<accession>A0A7S1B4B8</accession>
<gene>
    <name evidence="3" type="ORF">CHYS00102_LOCUS1497</name>
</gene>
<keyword evidence="1" id="KW-1133">Transmembrane helix</keyword>
<dbReference type="AlphaFoldDB" id="A0A7S1B4B8"/>
<name>A0A7S1B4B8_9STRA</name>
<evidence type="ECO:0000259" key="2">
    <source>
        <dbReference type="Pfam" id="PF08429"/>
    </source>
</evidence>
<dbReference type="EMBL" id="HBFR01002314">
    <property type="protein sequence ID" value="CAD8874322.1"/>
    <property type="molecule type" value="Transcribed_RNA"/>
</dbReference>
<evidence type="ECO:0000313" key="3">
    <source>
        <dbReference type="EMBL" id="CAD8874322.1"/>
    </source>
</evidence>
<keyword evidence="1" id="KW-0812">Transmembrane</keyword>
<evidence type="ECO:0000256" key="1">
    <source>
        <dbReference type="SAM" id="Phobius"/>
    </source>
</evidence>
<feature type="transmembrane region" description="Helical" evidence="1">
    <location>
        <begin position="849"/>
        <end position="874"/>
    </location>
</feature>
<feature type="domain" description="Lysine-specific demethylase-like" evidence="2">
    <location>
        <begin position="643"/>
        <end position="833"/>
    </location>
</feature>
<organism evidence="3">
    <name type="scientific">Corethron hystrix</name>
    <dbReference type="NCBI Taxonomy" id="216773"/>
    <lineage>
        <taxon>Eukaryota</taxon>
        <taxon>Sar</taxon>
        <taxon>Stramenopiles</taxon>
        <taxon>Ochrophyta</taxon>
        <taxon>Bacillariophyta</taxon>
        <taxon>Coscinodiscophyceae</taxon>
        <taxon>Corethrophycidae</taxon>
        <taxon>Corethrales</taxon>
        <taxon>Corethraceae</taxon>
        <taxon>Corethron</taxon>
    </lineage>
</organism>
<proteinExistence type="predicted"/>
<sequence>MDFSSNLKRIKSHMASSWTVDPCAGLVPIEDEERHLTFLEQICHGDIERATLLISSGFSFGKASRSRRWNRYLQRHYAISASYGHHHLPPGAALLQQYGQSSGGRTRPFLLGDLRSHPGWNRAYAYPHPMVRKVRGSFRKDKSLTSSMSMPAITAQTLPPLYHNYHHGNVVSTAELRSLQRSAIEIGPPSSRQRVAGRNEIKARWIALTESLSEALDRARQYHRCIVKSDDVTTKQPLPNKPKLNNLIDMVSSAASLPPFEGGASTVVSSSMASDSEYVEKTTQVLSSTAMFINVGRDVLATVHDALHFQIGNFEDAIGPNHGVIRNVVSLDALRKAEKNVQECPVEIEEGKVLAQVLKESESWEEKERSSGKEVDLEMARQLLTEGMKLAVPLQSVARLKHKVKIADETRKVIRQWKKAYKSGEKFSLQFVRNLHDRSSKNGISFVEATELSEFYKYAKNWIRLATEATESTCTLEDIEKLLDAKKKMSLNCLDTLVDQLFTKLNLAKEWIRQFTAQVPCLNDLHCKTGGVPEPNEILFCWLASIRASLFSHQSASLRALLTSGEAIPVLMPPLQLLRTEIDAANLTLRIRSDLATRAASEKQLHDYQKKGELLRNKLPLPEKVRERWKLEHEEELTAALHSTVEWLKECNKIFGDDSKNHRISITQIQSLYEKGTSVVGNISTELAAVQKILSTAKNWLVTHKDLLVQCGIKLDKTKFELPSKQDKCAPTLATINSALTDCADFSPDLLEIYALRSLRNRIVKWQDRVQIICPIRQSKRRSKANSKPQFEELEGLLKEAEKSLPMVNLSSSLDRLNSQNEYIQSWRMNIRCDFSGKFIFHLNSRNSFLVVLYTCMTAIFQFGGLIMKTMLVIHITYLRSILLVPDAYGLNI</sequence>
<keyword evidence="1" id="KW-0472">Membrane</keyword>
<dbReference type="Pfam" id="PF08429">
    <property type="entry name" value="PLU-1"/>
    <property type="match status" value="1"/>
</dbReference>
<reference evidence="3" key="1">
    <citation type="submission" date="2021-01" db="EMBL/GenBank/DDBJ databases">
        <authorList>
            <person name="Corre E."/>
            <person name="Pelletier E."/>
            <person name="Niang G."/>
            <person name="Scheremetjew M."/>
            <person name="Finn R."/>
            <person name="Kale V."/>
            <person name="Holt S."/>
            <person name="Cochrane G."/>
            <person name="Meng A."/>
            <person name="Brown T."/>
            <person name="Cohen L."/>
        </authorList>
    </citation>
    <scope>NUCLEOTIDE SEQUENCE</scope>
    <source>
        <strain evidence="3">308</strain>
    </source>
</reference>